<evidence type="ECO:0000259" key="16">
    <source>
        <dbReference type="PROSITE" id="PS00624"/>
    </source>
</evidence>
<evidence type="ECO:0000256" key="1">
    <source>
        <dbReference type="ARBA" id="ARBA00001974"/>
    </source>
</evidence>
<comment type="catalytic activity">
    <reaction evidence="11">
        <text>a pyranoside + acceptor = a pyranosid-3-ulose + reduced acceptor.</text>
        <dbReference type="EC" id="1.1.99.29"/>
    </reaction>
</comment>
<dbReference type="PROSITE" id="PS00624">
    <property type="entry name" value="GMC_OXRED_2"/>
    <property type="match status" value="1"/>
</dbReference>
<feature type="binding site" evidence="13">
    <location>
        <begin position="534"/>
        <end position="535"/>
    </location>
    <ligand>
        <name>FAD</name>
        <dbReference type="ChEBI" id="CHEBI:57692"/>
    </ligand>
</feature>
<comment type="catalytic activity">
    <reaction evidence="8">
        <text>pyranose + acceptor = pyranos-2-ulose + reduced acceptor.</text>
        <dbReference type="EC" id="1.1.99.29"/>
    </reaction>
</comment>
<protein>
    <recommendedName>
        <fullName evidence="5">pyranose dehydrogenase (acceptor)</fullName>
        <ecNumber evidence="5">1.1.99.29</ecNumber>
    </recommendedName>
</protein>
<reference evidence="18" key="1">
    <citation type="journal article" date="2014" name="Proc. Natl. Acad. Sci. U.S.A.">
        <title>Extensive sampling of basidiomycete genomes demonstrates inadequacy of the white-rot/brown-rot paradigm for wood decay fungi.</title>
        <authorList>
            <person name="Riley R."/>
            <person name="Salamov A.A."/>
            <person name="Brown D.W."/>
            <person name="Nagy L.G."/>
            <person name="Floudas D."/>
            <person name="Held B.W."/>
            <person name="Levasseur A."/>
            <person name="Lombard V."/>
            <person name="Morin E."/>
            <person name="Otillar R."/>
            <person name="Lindquist E.A."/>
            <person name="Sun H."/>
            <person name="LaButti K.M."/>
            <person name="Schmutz J."/>
            <person name="Jabbour D."/>
            <person name="Luo H."/>
            <person name="Baker S.E."/>
            <person name="Pisabarro A.G."/>
            <person name="Walton J.D."/>
            <person name="Blanchette R.A."/>
            <person name="Henrissat B."/>
            <person name="Martin F."/>
            <person name="Cullen D."/>
            <person name="Hibbett D.S."/>
            <person name="Grigoriev I.V."/>
        </authorList>
    </citation>
    <scope>NUCLEOTIDE SEQUENCE [LARGE SCALE GENOMIC DNA]</scope>
    <source>
        <strain evidence="18">CBS 339.88</strain>
    </source>
</reference>
<organism evidence="17 18">
    <name type="scientific">Galerina marginata (strain CBS 339.88)</name>
    <dbReference type="NCBI Taxonomy" id="685588"/>
    <lineage>
        <taxon>Eukaryota</taxon>
        <taxon>Fungi</taxon>
        <taxon>Dikarya</taxon>
        <taxon>Basidiomycota</taxon>
        <taxon>Agaricomycotina</taxon>
        <taxon>Agaricomycetes</taxon>
        <taxon>Agaricomycetidae</taxon>
        <taxon>Agaricales</taxon>
        <taxon>Agaricineae</taxon>
        <taxon>Strophariaceae</taxon>
        <taxon>Galerina</taxon>
    </lineage>
</organism>
<dbReference type="PROSITE" id="PS00623">
    <property type="entry name" value="GMC_OXRED_1"/>
    <property type="match status" value="1"/>
</dbReference>
<dbReference type="PANTHER" id="PTHR11552">
    <property type="entry name" value="GLUCOSE-METHANOL-CHOLINE GMC OXIDOREDUCTASE"/>
    <property type="match status" value="1"/>
</dbReference>
<evidence type="ECO:0000256" key="2">
    <source>
        <dbReference type="ARBA" id="ARBA00004613"/>
    </source>
</evidence>
<feature type="domain" description="Glucose-methanol-choline oxidoreductase N-terminal" evidence="15">
    <location>
        <begin position="88"/>
        <end position="111"/>
    </location>
</feature>
<evidence type="ECO:0000256" key="12">
    <source>
        <dbReference type="ARBA" id="ARBA00034059"/>
    </source>
</evidence>
<comment type="subcellular location">
    <subcellularLocation>
        <location evidence="2">Secreted</location>
    </subcellularLocation>
</comment>
<evidence type="ECO:0000256" key="3">
    <source>
        <dbReference type="ARBA" id="ARBA00010790"/>
    </source>
</evidence>
<dbReference type="Gene3D" id="3.50.50.60">
    <property type="entry name" value="FAD/NAD(P)-binding domain"/>
    <property type="match status" value="1"/>
</dbReference>
<evidence type="ECO:0000256" key="5">
    <source>
        <dbReference type="ARBA" id="ARBA00013177"/>
    </source>
</evidence>
<proteinExistence type="inferred from homology"/>
<evidence type="ECO:0000256" key="10">
    <source>
        <dbReference type="ARBA" id="ARBA00034029"/>
    </source>
</evidence>
<dbReference type="EC" id="1.1.99.29" evidence="5"/>
<dbReference type="STRING" id="685588.A0A067TAK2"/>
<dbReference type="Proteomes" id="UP000027222">
    <property type="component" value="Unassembled WGS sequence"/>
</dbReference>
<keyword evidence="18" id="KW-1185">Reference proteome</keyword>
<dbReference type="InterPro" id="IPR000172">
    <property type="entry name" value="GMC_OxRdtase_N"/>
</dbReference>
<comment type="catalytic activity">
    <reaction evidence="10">
        <text>pyranose + acceptor = pyranos-3-ulose + reduced acceptor.</text>
        <dbReference type="EC" id="1.1.99.29"/>
    </reaction>
</comment>
<comment type="cofactor">
    <cofactor evidence="1 13">
        <name>FAD</name>
        <dbReference type="ChEBI" id="CHEBI:57692"/>
    </cofactor>
</comment>
<dbReference type="AlphaFoldDB" id="A0A067TAK2"/>
<evidence type="ECO:0000256" key="8">
    <source>
        <dbReference type="ARBA" id="ARBA00033986"/>
    </source>
</evidence>
<gene>
    <name evidence="17" type="ORF">GALMADRAFT_225737</name>
</gene>
<evidence type="ECO:0000256" key="14">
    <source>
        <dbReference type="RuleBase" id="RU003968"/>
    </source>
</evidence>
<evidence type="ECO:0000256" key="7">
    <source>
        <dbReference type="ARBA" id="ARBA00024699"/>
    </source>
</evidence>
<evidence type="ECO:0000256" key="11">
    <source>
        <dbReference type="ARBA" id="ARBA00034050"/>
    </source>
</evidence>
<evidence type="ECO:0000256" key="13">
    <source>
        <dbReference type="PIRSR" id="PIRSR000137-2"/>
    </source>
</evidence>
<keyword evidence="14" id="KW-0285">Flavoprotein</keyword>
<evidence type="ECO:0000313" key="18">
    <source>
        <dbReference type="Proteomes" id="UP000027222"/>
    </source>
</evidence>
<feature type="domain" description="Glucose-methanol-choline oxidoreductase N-terminal" evidence="16">
    <location>
        <begin position="274"/>
        <end position="288"/>
    </location>
</feature>
<feature type="binding site" evidence="13">
    <location>
        <position position="231"/>
    </location>
    <ligand>
        <name>FAD</name>
        <dbReference type="ChEBI" id="CHEBI:57692"/>
    </ligand>
</feature>
<evidence type="ECO:0000259" key="15">
    <source>
        <dbReference type="PROSITE" id="PS00623"/>
    </source>
</evidence>
<dbReference type="PIRSF" id="PIRSF000137">
    <property type="entry name" value="Alcohol_oxidase"/>
    <property type="match status" value="1"/>
</dbReference>
<comment type="similarity">
    <text evidence="3 14">Belongs to the GMC oxidoreductase family.</text>
</comment>
<comment type="catalytic activity">
    <reaction evidence="9">
        <text>pyranose + acceptor = pyranos-2,3-diulose + reduced acceptor.</text>
        <dbReference type="EC" id="1.1.99.29"/>
    </reaction>
</comment>
<dbReference type="InterPro" id="IPR007867">
    <property type="entry name" value="GMC_OxRtase_C"/>
</dbReference>
<dbReference type="OrthoDB" id="269227at2759"/>
<comment type="subunit">
    <text evidence="4">Monomer.</text>
</comment>
<dbReference type="PANTHER" id="PTHR11552:SF78">
    <property type="entry name" value="GLUCOSE-METHANOL-CHOLINE OXIDOREDUCTASE N-TERMINAL DOMAIN-CONTAINING PROTEIN"/>
    <property type="match status" value="1"/>
</dbReference>
<sequence length="607" mass="65680">MSAEGPYDIVFAGGGASACVTASRLAEADPNLKILVLEAGGHSKDLFYHVQPGRYFSNLLAPRFDIFSFHFGKGGKGTAERTHLVPSGRAVGGGSAINFVMYMRPAASDYDDWETIHGNKGWSSKELIPLLQKAETYQPNPNGATHGASGPLKVSFASGHNNVGQEIIAVGLATEKDHKGKTEDMNNFSVESINSWGKFVDGNTGKRSDAAHNYIYNREHKNLTILARSKVTKVIFEGTRAVGVEYVDDEVGRAKGNPEPKVVKASRLVVLSAGAFGTPSILERSGIGAAEVLKKNGVTQLVDLPGVGENYMDHNMMFIPNHASEDAETMDVAFRGTEEETKPFSDLWTSQAKGMFANNGVDGGCKLRPTEAELKTMSPEFDERWKTYYADKPDKPVMLMATMAAYVGLNPAVPRGPYFSIAYFSAHPISTGHLHITSGTNAYAPLDFAPGFLENKADVVILRWAYKRAREIARRMKFFRGHLVAGHPNFPAGSAAAIEKEKEPVPLDAPKIVYTKEDDDAIDEYHRQTVETTWHSIGTAAMKPREKNGVVDAKLNVYGTQNLKIADCSITPGNVAANTYSTAVAIGEKAAVIIAEELGIKGVNPGP</sequence>
<dbReference type="EMBL" id="KL142379">
    <property type="protein sequence ID" value="KDR75993.1"/>
    <property type="molecule type" value="Genomic_DNA"/>
</dbReference>
<dbReference type="Pfam" id="PF05199">
    <property type="entry name" value="GMC_oxred_C"/>
    <property type="match status" value="1"/>
</dbReference>
<dbReference type="InterPro" id="IPR036188">
    <property type="entry name" value="FAD/NAD-bd_sf"/>
</dbReference>
<name>A0A067TAK2_GALM3</name>
<evidence type="ECO:0000256" key="9">
    <source>
        <dbReference type="ARBA" id="ARBA00034010"/>
    </source>
</evidence>
<evidence type="ECO:0000256" key="4">
    <source>
        <dbReference type="ARBA" id="ARBA00011245"/>
    </source>
</evidence>
<dbReference type="SUPFAM" id="SSF54373">
    <property type="entry name" value="FAD-linked reductases, C-terminal domain"/>
    <property type="match status" value="1"/>
</dbReference>
<dbReference type="SUPFAM" id="SSF51905">
    <property type="entry name" value="FAD/NAD(P)-binding domain"/>
    <property type="match status" value="1"/>
</dbReference>
<evidence type="ECO:0000256" key="6">
    <source>
        <dbReference type="ARBA" id="ARBA00022525"/>
    </source>
</evidence>
<comment type="catalytic activity">
    <reaction evidence="12">
        <text>a pyranoside + acceptor = a pyranosid-3,4-diulose + reduced acceptor.</text>
        <dbReference type="EC" id="1.1.99.29"/>
    </reaction>
</comment>
<dbReference type="HOGENOM" id="CLU_002865_5_1_1"/>
<accession>A0A067TAK2</accession>
<dbReference type="Gene3D" id="3.30.560.10">
    <property type="entry name" value="Glucose Oxidase, domain 3"/>
    <property type="match status" value="1"/>
</dbReference>
<dbReference type="Pfam" id="PF00732">
    <property type="entry name" value="GMC_oxred_N"/>
    <property type="match status" value="1"/>
</dbReference>
<comment type="function">
    <text evidence="7">Catalyzes the single-oxidation or sequential double oxidation reaction of carbohydrates primarily at carbon-2 and/or carbon-3 with the concomitant reduction of the flavin. The enzyme exhibits a broad sugar substrate specificity, oxidizing different aldopyranoses to the corresponding C-1, C-2, C-3 or C-1,2, C-2,3 and C-3,4 (di)dehydro sugars with substrate-specific regioselectivity. Accepts only a narrow range of electron acceptors such as substituted benzoquinones and complexed metal ions and reacts extremely slowly with O(2) as acceptor. May play a role in the natural recycling of plant matter by oxidizing all major monosaccharides in lignocellulose and by reducing quinone compounds or reactive radical species generated during lignin depolymerization.</text>
</comment>
<dbReference type="GO" id="GO:0005576">
    <property type="term" value="C:extracellular region"/>
    <property type="evidence" value="ECO:0007669"/>
    <property type="project" value="UniProtKB-SubCell"/>
</dbReference>
<dbReference type="InterPro" id="IPR012132">
    <property type="entry name" value="GMC_OxRdtase"/>
</dbReference>
<keyword evidence="13 14" id="KW-0274">FAD</keyword>
<keyword evidence="6" id="KW-0964">Secreted</keyword>
<evidence type="ECO:0000313" key="17">
    <source>
        <dbReference type="EMBL" id="KDR75993.1"/>
    </source>
</evidence>
<dbReference type="GO" id="GO:0033718">
    <property type="term" value="F:pyranose dehydrogenase (acceptor) activity"/>
    <property type="evidence" value="ECO:0007669"/>
    <property type="project" value="UniProtKB-EC"/>
</dbReference>
<dbReference type="GO" id="GO:0050660">
    <property type="term" value="F:flavin adenine dinucleotide binding"/>
    <property type="evidence" value="ECO:0007669"/>
    <property type="project" value="InterPro"/>
</dbReference>